<gene>
    <name evidence="3" type="ORF">C4520_04990</name>
</gene>
<protein>
    <submittedName>
        <fullName evidence="3">Uncharacterized protein</fullName>
    </submittedName>
</protein>
<feature type="transmembrane region" description="Helical" evidence="2">
    <location>
        <begin position="68"/>
        <end position="89"/>
    </location>
</feature>
<keyword evidence="2" id="KW-1133">Transmembrane helix</keyword>
<accession>A0A3A4NYW6</accession>
<dbReference type="EMBL" id="QZKU01000041">
    <property type="protein sequence ID" value="RJP24049.1"/>
    <property type="molecule type" value="Genomic_DNA"/>
</dbReference>
<proteinExistence type="predicted"/>
<keyword evidence="2" id="KW-0812">Transmembrane</keyword>
<dbReference type="Proteomes" id="UP000265882">
    <property type="component" value="Unassembled WGS sequence"/>
</dbReference>
<evidence type="ECO:0000313" key="4">
    <source>
        <dbReference type="Proteomes" id="UP000265882"/>
    </source>
</evidence>
<dbReference type="AlphaFoldDB" id="A0A3A4NYW6"/>
<evidence type="ECO:0000256" key="2">
    <source>
        <dbReference type="SAM" id="Phobius"/>
    </source>
</evidence>
<evidence type="ECO:0000256" key="1">
    <source>
        <dbReference type="SAM" id="MobiDB-lite"/>
    </source>
</evidence>
<keyword evidence="2" id="KW-0472">Membrane</keyword>
<name>A0A3A4NYW6_ABYX5</name>
<organism evidence="3 4">
    <name type="scientific">Abyssobacteria bacterium (strain SURF_5)</name>
    <dbReference type="NCBI Taxonomy" id="2093360"/>
    <lineage>
        <taxon>Bacteria</taxon>
        <taxon>Pseudomonadati</taxon>
        <taxon>Candidatus Hydrogenedentota</taxon>
        <taxon>Candidatus Abyssobacteria</taxon>
    </lineage>
</organism>
<feature type="region of interest" description="Disordered" evidence="1">
    <location>
        <begin position="123"/>
        <end position="144"/>
    </location>
</feature>
<evidence type="ECO:0000313" key="3">
    <source>
        <dbReference type="EMBL" id="RJP24049.1"/>
    </source>
</evidence>
<sequence length="430" mass="47537">MQTDSGDSQAQKKCPLCGKTIKKSAYRCPFCHESLAEIDQQEWEDISSSDISGASSASNLKDDIFTPLSAALVIGVIVAFAIVVSFRLFSLRDKEKEQEPLFPGSLQERQGEKAKPPAKLVYPESQPAAAVPPVEAPAEDLTDGLPAAPAALEDQKREQRIQEVFDQIIPDIRKGEQETPDTVILKAGSHLECRILLEDATALKVQYKGVTTTIEKKRIDRVERMTPEQIEEKARAAALARAAEIVDAEMERERANQSLELEDVPAEGLENAPQGPQSAAGESAFFIGDSSHKGFLIPGDARVTRSSIKSTLGEPDLEYARVLDYNWKHGFELVLSENDVLEAIRINSDRFKGKLSSEISYVSSLPDVLTAYGEPSSEKYVESLLSDSHEFQSGVLYREGGFSRINYKETGLTFWFDRNRIIQIEVGRKG</sequence>
<reference evidence="3 4" key="1">
    <citation type="journal article" date="2017" name="ISME J.">
        <title>Energy and carbon metabolisms in a deep terrestrial subsurface fluid microbial community.</title>
        <authorList>
            <person name="Momper L."/>
            <person name="Jungbluth S.P."/>
            <person name="Lee M.D."/>
            <person name="Amend J.P."/>
        </authorList>
    </citation>
    <scope>NUCLEOTIDE SEQUENCE [LARGE SCALE GENOMIC DNA]</scope>
    <source>
        <strain evidence="3">SURF_5</strain>
    </source>
</reference>
<comment type="caution">
    <text evidence="3">The sequence shown here is derived from an EMBL/GenBank/DDBJ whole genome shotgun (WGS) entry which is preliminary data.</text>
</comment>